<protein>
    <submittedName>
        <fullName evidence="2">DnaA regulatory inactivator Hda</fullName>
    </submittedName>
</protein>
<dbReference type="GO" id="GO:0005886">
    <property type="term" value="C:plasma membrane"/>
    <property type="evidence" value="ECO:0007669"/>
    <property type="project" value="TreeGrafter"/>
</dbReference>
<dbReference type="InterPro" id="IPR055199">
    <property type="entry name" value="Hda_lid"/>
</dbReference>
<gene>
    <name evidence="2" type="primary">hda</name>
    <name evidence="2" type="ORF">HS961_08845</name>
</gene>
<dbReference type="SUPFAM" id="SSF52540">
    <property type="entry name" value="P-loop containing nucleoside triphosphate hydrolases"/>
    <property type="match status" value="1"/>
</dbReference>
<dbReference type="NCBIfam" id="TIGR03420">
    <property type="entry name" value="DnaA_homol_Hda"/>
    <property type="match status" value="1"/>
</dbReference>
<sequence length="231" mass="25900">MKQMALDLGLAPGPNLNRFFAGSNQAALAHLHAQVNEAWDSPRSTVPTYLWGEMGCGKTYLLRAVAEALREQGAPVGWLDAGTRFPSAFNERWSAVVLDEVHLYNPVQQAAAFNWFVNATSPATGARRWVLAAGDVPPSDLKLRDDLRTRLGWGEIYQLHLLSEAQRRGVLKDEAKRRGLVLSDDVMDYMLKRFSRDLGSLMQLLDHLDNFALRNKRGLTIPLLKDMLETE</sequence>
<dbReference type="Proteomes" id="UP000515240">
    <property type="component" value="Chromosome"/>
</dbReference>
<dbReference type="KEGG" id="cpis:HS961_08845"/>
<dbReference type="InterPro" id="IPR017788">
    <property type="entry name" value="Hda"/>
</dbReference>
<dbReference type="AlphaFoldDB" id="A0A7G5EG14"/>
<accession>A0A7G5EG14</accession>
<dbReference type="Gene3D" id="3.40.50.300">
    <property type="entry name" value="P-loop containing nucleotide triphosphate hydrolases"/>
    <property type="match status" value="1"/>
</dbReference>
<dbReference type="InterPro" id="IPR027417">
    <property type="entry name" value="P-loop_NTPase"/>
</dbReference>
<keyword evidence="3" id="KW-1185">Reference proteome</keyword>
<name>A0A7G5EG14_9BURK</name>
<feature type="domain" description="Hda lid" evidence="1">
    <location>
        <begin position="165"/>
        <end position="228"/>
    </location>
</feature>
<evidence type="ECO:0000259" key="1">
    <source>
        <dbReference type="Pfam" id="PF22688"/>
    </source>
</evidence>
<dbReference type="Pfam" id="PF22688">
    <property type="entry name" value="Hda_lid"/>
    <property type="match status" value="1"/>
</dbReference>
<dbReference type="RefSeq" id="WP_182327345.1">
    <property type="nucleotide sequence ID" value="NZ_CP058554.1"/>
</dbReference>
<dbReference type="GO" id="GO:0006270">
    <property type="term" value="P:DNA replication initiation"/>
    <property type="evidence" value="ECO:0007669"/>
    <property type="project" value="TreeGrafter"/>
</dbReference>
<evidence type="ECO:0000313" key="2">
    <source>
        <dbReference type="EMBL" id="QMV72939.1"/>
    </source>
</evidence>
<proteinExistence type="predicted"/>
<evidence type="ECO:0000313" key="3">
    <source>
        <dbReference type="Proteomes" id="UP000515240"/>
    </source>
</evidence>
<organism evidence="2 3">
    <name type="scientific">Comamonas piscis</name>
    <dbReference type="NCBI Taxonomy" id="1562974"/>
    <lineage>
        <taxon>Bacteria</taxon>
        <taxon>Pseudomonadati</taxon>
        <taxon>Pseudomonadota</taxon>
        <taxon>Betaproteobacteria</taxon>
        <taxon>Burkholderiales</taxon>
        <taxon>Comamonadaceae</taxon>
        <taxon>Comamonas</taxon>
    </lineage>
</organism>
<dbReference type="PANTHER" id="PTHR30050:SF5">
    <property type="entry name" value="DNAA REGULATORY INACTIVATOR HDA"/>
    <property type="match status" value="1"/>
</dbReference>
<dbReference type="PANTHER" id="PTHR30050">
    <property type="entry name" value="CHROMOSOMAL REPLICATION INITIATOR PROTEIN DNAA"/>
    <property type="match status" value="1"/>
</dbReference>
<dbReference type="Gene3D" id="1.10.8.60">
    <property type="match status" value="1"/>
</dbReference>
<dbReference type="EMBL" id="CP058554">
    <property type="protein sequence ID" value="QMV72939.1"/>
    <property type="molecule type" value="Genomic_DNA"/>
</dbReference>
<reference evidence="2 3" key="1">
    <citation type="journal article" date="2020" name="G3 (Bethesda)">
        <title>CeMbio - The Caenorhabditis elegans Microbiome Resource.</title>
        <authorList>
            <person name="Dirksen P."/>
            <person name="Assie A."/>
            <person name="Zimmermann J."/>
            <person name="Zhang F."/>
            <person name="Tietje A.M."/>
            <person name="Marsh S.A."/>
            <person name="Felix M.A."/>
            <person name="Shapira M."/>
            <person name="Kaleta C."/>
            <person name="Schulenburg H."/>
            <person name="Samuel B."/>
        </authorList>
    </citation>
    <scope>NUCLEOTIDE SEQUENCE [LARGE SCALE GENOMIC DNA]</scope>
    <source>
        <strain evidence="2 3">BIGb0172</strain>
    </source>
</reference>
<dbReference type="GO" id="GO:0032297">
    <property type="term" value="P:negative regulation of DNA-templated DNA replication initiation"/>
    <property type="evidence" value="ECO:0007669"/>
    <property type="project" value="InterPro"/>
</dbReference>
<dbReference type="GO" id="GO:0003688">
    <property type="term" value="F:DNA replication origin binding"/>
    <property type="evidence" value="ECO:0007669"/>
    <property type="project" value="TreeGrafter"/>
</dbReference>